<evidence type="ECO:0000256" key="1">
    <source>
        <dbReference type="ARBA" id="ARBA00004141"/>
    </source>
</evidence>
<feature type="transmembrane region" description="Helical" evidence="9">
    <location>
        <begin position="271"/>
        <end position="293"/>
    </location>
</feature>
<dbReference type="InterPro" id="IPR003148">
    <property type="entry name" value="RCK_N"/>
</dbReference>
<evidence type="ECO:0000256" key="5">
    <source>
        <dbReference type="ARBA" id="ARBA00022692"/>
    </source>
</evidence>
<organism evidence="12 13">
    <name type="scientific">Cellvibrio fontiphilus</name>
    <dbReference type="NCBI Taxonomy" id="1815559"/>
    <lineage>
        <taxon>Bacteria</taxon>
        <taxon>Pseudomonadati</taxon>
        <taxon>Pseudomonadota</taxon>
        <taxon>Gammaproteobacteria</taxon>
        <taxon>Cellvibrionales</taxon>
        <taxon>Cellvibrionaceae</taxon>
        <taxon>Cellvibrio</taxon>
    </lineage>
</organism>
<keyword evidence="3" id="KW-0813">Transport</keyword>
<name>A0ABV7FL94_9GAMM</name>
<evidence type="ECO:0000259" key="10">
    <source>
        <dbReference type="Pfam" id="PF00999"/>
    </source>
</evidence>
<feature type="domain" description="Cation/H+ exchanger transmembrane" evidence="10">
    <location>
        <begin position="7"/>
        <end position="350"/>
    </location>
</feature>
<dbReference type="Pfam" id="PF02254">
    <property type="entry name" value="TrkA_N"/>
    <property type="match status" value="1"/>
</dbReference>
<dbReference type="InterPro" id="IPR038770">
    <property type="entry name" value="Na+/solute_symporter_sf"/>
</dbReference>
<feature type="transmembrane region" description="Helical" evidence="9">
    <location>
        <begin position="169"/>
        <end position="186"/>
    </location>
</feature>
<dbReference type="Gene3D" id="1.20.1530.20">
    <property type="match status" value="1"/>
</dbReference>
<evidence type="ECO:0000256" key="8">
    <source>
        <dbReference type="ARBA" id="ARBA00023136"/>
    </source>
</evidence>
<keyword evidence="7" id="KW-0406">Ion transport</keyword>
<evidence type="ECO:0000256" key="3">
    <source>
        <dbReference type="ARBA" id="ARBA00022448"/>
    </source>
</evidence>
<dbReference type="PANTHER" id="PTHR42751:SF1">
    <property type="entry name" value="CATION_PROTON ANTIPORTER YBAL-RELATED"/>
    <property type="match status" value="1"/>
</dbReference>
<evidence type="ECO:0000256" key="9">
    <source>
        <dbReference type="SAM" id="Phobius"/>
    </source>
</evidence>
<sequence>MEPIIILVAFAGGLAASFLRLPPLTGFLVAGFALNFMGYELNDNIQFIADLGVTLLLFTIGLKLDVRSLLKIEIWGGATLHMLLTTAAITLLFIALKSLGLAALLNDMQWSSFVLIGFALSFSSTVFVVKMLEERSESQSIYGRIAIGVLVMQDIFAVIFLSASTGKLPSIWAILLLGLIPLAPILRRLLDRLGHGEMQVLFGFLLAMVVGYALFEALGVKGDLGALVVGMLLSTHRAAPGLAKSLFNIKELFLVAFFLSIGLMADPSWEHLAWAVGLQLLLPLQILLFMLLLPRFRLRLRTSFLTSLGLGNYSEFSLILASLAVAAGWLAIDWLVIIALAVSLSFVFSAIANAYSERLYQYFVAKRPDLPLEKLRPQDRPLDLGDAQAIVFGMGRIGRGAYHRLNDTYKLRVLGVDNNPLRIEHLHKVADMCLAEGDASDSDFWDKLVNTDQIQLIVLAMPYHQGNVFALKQLKHRRFKGKIAAIVQYEEEVEMLRSLGANAIFYVYDGAGQALADSAMHELLSMPNAAASI</sequence>
<reference evidence="13" key="1">
    <citation type="journal article" date="2019" name="Int. J. Syst. Evol. Microbiol.">
        <title>The Global Catalogue of Microorganisms (GCM) 10K type strain sequencing project: providing services to taxonomists for standard genome sequencing and annotation.</title>
        <authorList>
            <consortium name="The Broad Institute Genomics Platform"/>
            <consortium name="The Broad Institute Genome Sequencing Center for Infectious Disease"/>
            <person name="Wu L."/>
            <person name="Ma J."/>
        </authorList>
    </citation>
    <scope>NUCLEOTIDE SEQUENCE [LARGE SCALE GENOMIC DNA]</scope>
    <source>
        <strain evidence="13">KCTC 52237</strain>
    </source>
</reference>
<dbReference type="EMBL" id="JBHRTF010000006">
    <property type="protein sequence ID" value="MFC3116649.1"/>
    <property type="molecule type" value="Genomic_DNA"/>
</dbReference>
<keyword evidence="6 9" id="KW-1133">Transmembrane helix</keyword>
<comment type="caution">
    <text evidence="12">The sequence shown here is derived from an EMBL/GenBank/DDBJ whole genome shotgun (WGS) entry which is preliminary data.</text>
</comment>
<accession>A0ABV7FL94</accession>
<proteinExistence type="inferred from homology"/>
<evidence type="ECO:0000259" key="11">
    <source>
        <dbReference type="Pfam" id="PF02254"/>
    </source>
</evidence>
<dbReference type="Proteomes" id="UP001595555">
    <property type="component" value="Unassembled WGS sequence"/>
</dbReference>
<gene>
    <name evidence="12" type="ORF">ACFODX_13840</name>
</gene>
<feature type="transmembrane region" description="Helical" evidence="9">
    <location>
        <begin position="198"/>
        <end position="215"/>
    </location>
</feature>
<feature type="transmembrane region" description="Helical" evidence="9">
    <location>
        <begin position="108"/>
        <end position="129"/>
    </location>
</feature>
<dbReference type="PANTHER" id="PTHR42751">
    <property type="entry name" value="SODIUM/HYDROGEN EXCHANGER FAMILY/TRKA DOMAIN PROTEIN"/>
    <property type="match status" value="1"/>
</dbReference>
<feature type="transmembrane region" description="Helical" evidence="9">
    <location>
        <begin position="305"/>
        <end position="328"/>
    </location>
</feature>
<evidence type="ECO:0000256" key="2">
    <source>
        <dbReference type="ARBA" id="ARBA00005551"/>
    </source>
</evidence>
<keyword evidence="13" id="KW-1185">Reference proteome</keyword>
<dbReference type="InterPro" id="IPR036291">
    <property type="entry name" value="NAD(P)-bd_dom_sf"/>
</dbReference>
<evidence type="ECO:0000256" key="4">
    <source>
        <dbReference type="ARBA" id="ARBA00022449"/>
    </source>
</evidence>
<evidence type="ECO:0000313" key="12">
    <source>
        <dbReference type="EMBL" id="MFC3116649.1"/>
    </source>
</evidence>
<feature type="transmembrane region" description="Helical" evidence="9">
    <location>
        <begin position="141"/>
        <end position="163"/>
    </location>
</feature>
<feature type="transmembrane region" description="Helical" evidence="9">
    <location>
        <begin position="74"/>
        <end position="96"/>
    </location>
</feature>
<dbReference type="Pfam" id="PF00999">
    <property type="entry name" value="Na_H_Exchanger"/>
    <property type="match status" value="1"/>
</dbReference>
<evidence type="ECO:0000256" key="7">
    <source>
        <dbReference type="ARBA" id="ARBA00023065"/>
    </source>
</evidence>
<keyword evidence="4" id="KW-0050">Antiport</keyword>
<feature type="transmembrane region" description="Helical" evidence="9">
    <location>
        <begin position="44"/>
        <end position="62"/>
    </location>
</feature>
<feature type="domain" description="RCK N-terminal" evidence="11">
    <location>
        <begin position="390"/>
        <end position="506"/>
    </location>
</feature>
<keyword evidence="8 9" id="KW-0472">Membrane</keyword>
<dbReference type="Gene3D" id="3.40.50.720">
    <property type="entry name" value="NAD(P)-binding Rossmann-like Domain"/>
    <property type="match status" value="1"/>
</dbReference>
<comment type="similarity">
    <text evidence="2">Belongs to the monovalent cation:proton antiporter 2 (CPA2) transporter (TC 2.A.37) family.</text>
</comment>
<evidence type="ECO:0000313" key="13">
    <source>
        <dbReference type="Proteomes" id="UP001595555"/>
    </source>
</evidence>
<comment type="subcellular location">
    <subcellularLocation>
        <location evidence="1">Membrane</location>
        <topology evidence="1">Multi-pass membrane protein</topology>
    </subcellularLocation>
</comment>
<dbReference type="RefSeq" id="WP_378120162.1">
    <property type="nucleotide sequence ID" value="NZ_JBHRTF010000006.1"/>
</dbReference>
<feature type="transmembrane region" description="Helical" evidence="9">
    <location>
        <begin position="334"/>
        <end position="356"/>
    </location>
</feature>
<evidence type="ECO:0000256" key="6">
    <source>
        <dbReference type="ARBA" id="ARBA00022989"/>
    </source>
</evidence>
<dbReference type="SUPFAM" id="SSF51735">
    <property type="entry name" value="NAD(P)-binding Rossmann-fold domains"/>
    <property type="match status" value="1"/>
</dbReference>
<protein>
    <submittedName>
        <fullName evidence="12">Cation:proton antiporter</fullName>
    </submittedName>
</protein>
<dbReference type="InterPro" id="IPR006153">
    <property type="entry name" value="Cation/H_exchanger_TM"/>
</dbReference>
<keyword evidence="5 9" id="KW-0812">Transmembrane</keyword>